<feature type="modified residue" description="2',4',5'-topaquinone" evidence="10">
    <location>
        <position position="405"/>
    </location>
</feature>
<feature type="active site" description="Proton acceptor" evidence="9">
    <location>
        <position position="321"/>
    </location>
</feature>
<dbReference type="EMBL" id="KV878336">
    <property type="protein sequence ID" value="OJJ51534.1"/>
    <property type="molecule type" value="Genomic_DNA"/>
</dbReference>
<evidence type="ECO:0000313" key="13">
    <source>
        <dbReference type="EMBL" id="OJJ51534.1"/>
    </source>
</evidence>
<dbReference type="FunFam" id="3.10.450.40:FF:000010">
    <property type="entry name" value="Amine oxidase"/>
    <property type="match status" value="1"/>
</dbReference>
<evidence type="ECO:0000256" key="2">
    <source>
        <dbReference type="ARBA" id="ARBA00007983"/>
    </source>
</evidence>
<reference evidence="14" key="1">
    <citation type="journal article" date="2017" name="Genome Biol.">
        <title>Comparative genomics reveals high biological diversity and specific adaptations in the industrially and medically important fungal genus Aspergillus.</title>
        <authorList>
            <person name="de Vries R.P."/>
            <person name="Riley R."/>
            <person name="Wiebenga A."/>
            <person name="Aguilar-Osorio G."/>
            <person name="Amillis S."/>
            <person name="Uchima C.A."/>
            <person name="Anderluh G."/>
            <person name="Asadollahi M."/>
            <person name="Askin M."/>
            <person name="Barry K."/>
            <person name="Battaglia E."/>
            <person name="Bayram O."/>
            <person name="Benocci T."/>
            <person name="Braus-Stromeyer S.A."/>
            <person name="Caldana C."/>
            <person name="Canovas D."/>
            <person name="Cerqueira G.C."/>
            <person name="Chen F."/>
            <person name="Chen W."/>
            <person name="Choi C."/>
            <person name="Clum A."/>
            <person name="Dos Santos R.A."/>
            <person name="Damasio A.R."/>
            <person name="Diallinas G."/>
            <person name="Emri T."/>
            <person name="Fekete E."/>
            <person name="Flipphi M."/>
            <person name="Freyberg S."/>
            <person name="Gallo A."/>
            <person name="Gournas C."/>
            <person name="Habgood R."/>
            <person name="Hainaut M."/>
            <person name="Harispe M.L."/>
            <person name="Henrissat B."/>
            <person name="Hilden K.S."/>
            <person name="Hope R."/>
            <person name="Hossain A."/>
            <person name="Karabika E."/>
            <person name="Karaffa L."/>
            <person name="Karanyi Z."/>
            <person name="Krasevec N."/>
            <person name="Kuo A."/>
            <person name="Kusch H."/>
            <person name="LaButti K."/>
            <person name="Lagendijk E.L."/>
            <person name="Lapidus A."/>
            <person name="Levasseur A."/>
            <person name="Lindquist E."/>
            <person name="Lipzen A."/>
            <person name="Logrieco A.F."/>
            <person name="MacCabe A."/>
            <person name="Maekelae M.R."/>
            <person name="Malavazi I."/>
            <person name="Melin P."/>
            <person name="Meyer V."/>
            <person name="Mielnichuk N."/>
            <person name="Miskei M."/>
            <person name="Molnar A.P."/>
            <person name="Mule G."/>
            <person name="Ngan C.Y."/>
            <person name="Orejas M."/>
            <person name="Orosz E."/>
            <person name="Ouedraogo J.P."/>
            <person name="Overkamp K.M."/>
            <person name="Park H.-S."/>
            <person name="Perrone G."/>
            <person name="Piumi F."/>
            <person name="Punt P.J."/>
            <person name="Ram A.F."/>
            <person name="Ramon A."/>
            <person name="Rauscher S."/>
            <person name="Record E."/>
            <person name="Riano-Pachon D.M."/>
            <person name="Robert V."/>
            <person name="Roehrig J."/>
            <person name="Ruller R."/>
            <person name="Salamov A."/>
            <person name="Salih N.S."/>
            <person name="Samson R.A."/>
            <person name="Sandor E."/>
            <person name="Sanguinetti M."/>
            <person name="Schuetze T."/>
            <person name="Sepcic K."/>
            <person name="Shelest E."/>
            <person name="Sherlock G."/>
            <person name="Sophianopoulou V."/>
            <person name="Squina F.M."/>
            <person name="Sun H."/>
            <person name="Susca A."/>
            <person name="Todd R.B."/>
            <person name="Tsang A."/>
            <person name="Unkles S.E."/>
            <person name="van de Wiele N."/>
            <person name="van Rossen-Uffink D."/>
            <person name="Oliveira J.V."/>
            <person name="Vesth T.C."/>
            <person name="Visser J."/>
            <person name="Yu J.-H."/>
            <person name="Zhou M."/>
            <person name="Andersen M.R."/>
            <person name="Archer D.B."/>
            <person name="Baker S.E."/>
            <person name="Benoit I."/>
            <person name="Brakhage A.A."/>
            <person name="Braus G.H."/>
            <person name="Fischer R."/>
            <person name="Frisvad J.C."/>
            <person name="Goldman G.H."/>
            <person name="Houbraken J."/>
            <person name="Oakley B."/>
            <person name="Pocsi I."/>
            <person name="Scazzocchio C."/>
            <person name="Seiboth B."/>
            <person name="vanKuyk P.A."/>
            <person name="Wortman J."/>
            <person name="Dyer P.S."/>
            <person name="Grigoriev I.V."/>
        </authorList>
    </citation>
    <scope>NUCLEOTIDE SEQUENCE [LARGE SCALE GENOMIC DNA]</scope>
    <source>
        <strain evidence="14">CBS 506.65</strain>
    </source>
</reference>
<dbReference type="GO" id="GO:0008131">
    <property type="term" value="F:primary methylamine oxidase activity"/>
    <property type="evidence" value="ECO:0007669"/>
    <property type="project" value="InterPro"/>
</dbReference>
<dbReference type="EC" id="1.4.3.-" evidence="11"/>
<dbReference type="PANTHER" id="PTHR10638">
    <property type="entry name" value="COPPER AMINE OXIDASE"/>
    <property type="match status" value="1"/>
</dbReference>
<keyword evidence="5 9" id="KW-0801">TPQ</keyword>
<keyword evidence="8" id="KW-1015">Disulfide bond</keyword>
<evidence type="ECO:0000313" key="14">
    <source>
        <dbReference type="Proteomes" id="UP000184188"/>
    </source>
</evidence>
<name>A0A1L9SWJ7_9EURO</name>
<dbReference type="STRING" id="1073090.A0A1L9SWJ7"/>
<evidence type="ECO:0000256" key="8">
    <source>
        <dbReference type="ARBA" id="ARBA00023157"/>
    </source>
</evidence>
<dbReference type="InterPro" id="IPR000269">
    <property type="entry name" value="Cu_amine_oxidase"/>
</dbReference>
<feature type="active site" description="Schiff-base intermediate with substrate; via topaquinone" evidence="9">
    <location>
        <position position="405"/>
    </location>
</feature>
<evidence type="ECO:0000256" key="1">
    <source>
        <dbReference type="ARBA" id="ARBA00001935"/>
    </source>
</evidence>
<keyword evidence="14" id="KW-1185">Reference proteome</keyword>
<comment type="cofactor">
    <cofactor evidence="1">
        <name>Cu cation</name>
        <dbReference type="ChEBI" id="CHEBI:23378"/>
    </cofactor>
</comment>
<evidence type="ECO:0000259" key="12">
    <source>
        <dbReference type="Pfam" id="PF01179"/>
    </source>
</evidence>
<dbReference type="SUPFAM" id="SSF54416">
    <property type="entry name" value="Amine oxidase N-terminal region"/>
    <property type="match status" value="2"/>
</dbReference>
<dbReference type="GO" id="GO:0009308">
    <property type="term" value="P:amine metabolic process"/>
    <property type="evidence" value="ECO:0007669"/>
    <property type="project" value="UniProtKB-UniRule"/>
</dbReference>
<dbReference type="FunFam" id="2.70.98.20:FF:000001">
    <property type="entry name" value="Amine oxidase"/>
    <property type="match status" value="1"/>
</dbReference>
<dbReference type="PANTHER" id="PTHR10638:SF91">
    <property type="entry name" value="AMINE OXIDASE"/>
    <property type="match status" value="1"/>
</dbReference>
<proteinExistence type="inferred from homology"/>
<comment type="PTM">
    <text evidence="10 11">Topaquinone (TPQ) is generated by copper-dependent autoxidation of a specific tyrosyl residue.</text>
</comment>
<gene>
    <name evidence="13" type="ORF">ASPZODRAFT_148799</name>
</gene>
<dbReference type="Pfam" id="PF01179">
    <property type="entry name" value="Cu_amine_oxid"/>
    <property type="match status" value="1"/>
</dbReference>
<dbReference type="Gene3D" id="3.10.450.40">
    <property type="match status" value="2"/>
</dbReference>
<dbReference type="InterPro" id="IPR036460">
    <property type="entry name" value="Cu_amine_oxidase_C_sf"/>
</dbReference>
<accession>A0A1L9SWJ7</accession>
<evidence type="ECO:0000256" key="5">
    <source>
        <dbReference type="ARBA" id="ARBA00022772"/>
    </source>
</evidence>
<evidence type="ECO:0000256" key="11">
    <source>
        <dbReference type="RuleBase" id="RU000672"/>
    </source>
</evidence>
<dbReference type="RefSeq" id="XP_022586044.1">
    <property type="nucleotide sequence ID" value="XM_022725419.1"/>
</dbReference>
<evidence type="ECO:0000256" key="7">
    <source>
        <dbReference type="ARBA" id="ARBA00023008"/>
    </source>
</evidence>
<evidence type="ECO:0000256" key="3">
    <source>
        <dbReference type="ARBA" id="ARBA00011738"/>
    </source>
</evidence>
<dbReference type="InterPro" id="IPR016182">
    <property type="entry name" value="Cu_amine_oxidase_N-reg"/>
</dbReference>
<comment type="cofactor">
    <cofactor evidence="11">
        <name>Cu cation</name>
        <dbReference type="ChEBI" id="CHEBI:23378"/>
    </cofactor>
    <text evidence="11">Contains 1 topaquinone per subunit.</text>
</comment>
<dbReference type="AlphaFoldDB" id="A0A1L9SWJ7"/>
<dbReference type="PROSITE" id="PS01164">
    <property type="entry name" value="COPPER_AMINE_OXID_1"/>
    <property type="match status" value="1"/>
</dbReference>
<dbReference type="SUPFAM" id="SSF49998">
    <property type="entry name" value="Amine oxidase catalytic domain"/>
    <property type="match status" value="1"/>
</dbReference>
<keyword evidence="6 11" id="KW-0560">Oxidoreductase</keyword>
<evidence type="ECO:0000256" key="4">
    <source>
        <dbReference type="ARBA" id="ARBA00022723"/>
    </source>
</evidence>
<organism evidence="13 14">
    <name type="scientific">Penicilliopsis zonata CBS 506.65</name>
    <dbReference type="NCBI Taxonomy" id="1073090"/>
    <lineage>
        <taxon>Eukaryota</taxon>
        <taxon>Fungi</taxon>
        <taxon>Dikarya</taxon>
        <taxon>Ascomycota</taxon>
        <taxon>Pezizomycotina</taxon>
        <taxon>Eurotiomycetes</taxon>
        <taxon>Eurotiomycetidae</taxon>
        <taxon>Eurotiales</taxon>
        <taxon>Aspergillaceae</taxon>
        <taxon>Penicilliopsis</taxon>
    </lineage>
</organism>
<dbReference type="GO" id="GO:0048038">
    <property type="term" value="F:quinone binding"/>
    <property type="evidence" value="ECO:0007669"/>
    <property type="project" value="InterPro"/>
</dbReference>
<dbReference type="GO" id="GO:0005507">
    <property type="term" value="F:copper ion binding"/>
    <property type="evidence" value="ECO:0007669"/>
    <property type="project" value="InterPro"/>
</dbReference>
<evidence type="ECO:0000256" key="9">
    <source>
        <dbReference type="PIRSR" id="PIRSR600269-50"/>
    </source>
</evidence>
<dbReference type="OrthoDB" id="5379943at2759"/>
<evidence type="ECO:0000256" key="10">
    <source>
        <dbReference type="PIRSR" id="PIRSR600269-51"/>
    </source>
</evidence>
<dbReference type="Proteomes" id="UP000184188">
    <property type="component" value="Unassembled WGS sequence"/>
</dbReference>
<dbReference type="FunFam" id="3.10.450.40:FF:000015">
    <property type="entry name" value="Amine oxidase"/>
    <property type="match status" value="1"/>
</dbReference>
<keyword evidence="7 11" id="KW-0186">Copper</keyword>
<dbReference type="InterPro" id="IPR049948">
    <property type="entry name" value="Cu_Am_ox_TPQ-bd"/>
</dbReference>
<dbReference type="GeneID" id="34611884"/>
<comment type="similarity">
    <text evidence="2 11">Belongs to the copper/topaquinone oxidase family.</text>
</comment>
<dbReference type="Gene3D" id="2.70.98.20">
    <property type="entry name" value="Copper amine oxidase, catalytic domain"/>
    <property type="match status" value="1"/>
</dbReference>
<dbReference type="InterPro" id="IPR015798">
    <property type="entry name" value="Cu_amine_oxidase_C"/>
</dbReference>
<sequence>MPPHPLAILSEAETNIARDVIIASYGNEVIDFREIYLQEPPKAQLKEYLALEHSGRLSPTSPRPARLAFCQYDVIGSNRVPEFHESVVDVNLRKRVSHQMVGKQHHASLTLSEFDTFIERCKASTLFQQALADFDLPEGFDVVIEPWPYGGPDLTEENRRYFQALVFAQDMRSGNPDANFYSYPLPVIPVMDVLTQEVIRVDRPATGGKGDGLFDQTFKRDIIGHCKASDYIPELLPHGTRQDLKPLNVAQPEGPSFRITDESLVEWQKWRFRVAFNPREGATIHDVWYDGRSVMYRLSVSEMTVPYADPRPPFHRKQAFDFGDGGAGNMANNLSLGCDCLGVIKYFDAVVTGADGTAKPMPNAICLHEQDNGIGWKHSNWRTGRAVVTRLRELVVQFIITLANYEYIFAYKFDQAGGITLEARATGILNVVNIDANKVSEYGNVVSGGVLAQNHQHIFNVRIDPAIDGHNNSVVVEESHAVPMNQRTNPNGNFYQITKSTLERACYLDAAPQHNRTIKIINPHKTNPISQNPVAYKFQPLPTQLLLADRQSVQAQRAQFAQHHVWVTKYRDGELYAGGRYTLQSQVEVDGVADAVQRGDPVEDTDVVVWNSFGITHNPRVEDWPVMPVEIFQLMIRPADFFTANPAIDVPSSKNVSSRLVPDECCRKANI</sequence>
<keyword evidence="4 11" id="KW-0479">Metal-binding</keyword>
<evidence type="ECO:0000256" key="6">
    <source>
        <dbReference type="ARBA" id="ARBA00023002"/>
    </source>
</evidence>
<dbReference type="VEuPathDB" id="FungiDB:ASPZODRAFT_148799"/>
<protein>
    <recommendedName>
        <fullName evidence="11">Amine oxidase</fullName>
        <ecNumber evidence="11">1.4.3.-</ecNumber>
    </recommendedName>
</protein>
<feature type="domain" description="Copper amine oxidase catalytic" evidence="12">
    <location>
        <begin position="247"/>
        <end position="648"/>
    </location>
</feature>
<comment type="subunit">
    <text evidence="3">Homodimer.</text>
</comment>